<dbReference type="Proteomes" id="UP000192980">
    <property type="component" value="Unassembled WGS sequence"/>
</dbReference>
<reference evidence="1 2" key="1">
    <citation type="submission" date="2017-04" db="EMBL/GenBank/DDBJ databases">
        <authorList>
            <person name="Afonso C.L."/>
            <person name="Miller P.J."/>
            <person name="Scott M.A."/>
            <person name="Spackman E."/>
            <person name="Goraichik I."/>
            <person name="Dimitrov K.M."/>
            <person name="Suarez D.L."/>
            <person name="Swayne D.E."/>
        </authorList>
    </citation>
    <scope>NUCLEOTIDE SEQUENCE [LARGE SCALE GENOMIC DNA]</scope>
    <source>
        <strain evidence="1 2">DSM 22418</strain>
    </source>
</reference>
<protein>
    <recommendedName>
        <fullName evidence="3">HTH-like domain-containing protein</fullName>
    </recommendedName>
</protein>
<evidence type="ECO:0008006" key="3">
    <source>
        <dbReference type="Google" id="ProtNLM"/>
    </source>
</evidence>
<organism evidence="1 2">
    <name type="scientific">Sphingobacterium psychroaquaticum</name>
    <dbReference type="NCBI Taxonomy" id="561061"/>
    <lineage>
        <taxon>Bacteria</taxon>
        <taxon>Pseudomonadati</taxon>
        <taxon>Bacteroidota</taxon>
        <taxon>Sphingobacteriia</taxon>
        <taxon>Sphingobacteriales</taxon>
        <taxon>Sphingobacteriaceae</taxon>
        <taxon>Sphingobacterium</taxon>
    </lineage>
</organism>
<dbReference type="EMBL" id="FXAU01000004">
    <property type="protein sequence ID" value="SMG35658.1"/>
    <property type="molecule type" value="Genomic_DNA"/>
</dbReference>
<dbReference type="STRING" id="561061.SAMN05660862_2535"/>
<keyword evidence="2" id="KW-1185">Reference proteome</keyword>
<dbReference type="AlphaFoldDB" id="A0A1X7K615"/>
<proteinExistence type="predicted"/>
<gene>
    <name evidence="1" type="ORF">SAMN05660862_2535</name>
</gene>
<sequence>MAYNRNNYSKRVQYIREVYSKAKERDVPDTRILRHVFPSHGIYISYRQWMNIKGLKPSEYGASQLVLFR</sequence>
<evidence type="ECO:0000313" key="1">
    <source>
        <dbReference type="EMBL" id="SMG35658.1"/>
    </source>
</evidence>
<name>A0A1X7K615_9SPHI</name>
<evidence type="ECO:0000313" key="2">
    <source>
        <dbReference type="Proteomes" id="UP000192980"/>
    </source>
</evidence>
<accession>A0A1X7K615</accession>